<accession>A0A3P7YW76</accession>
<keyword evidence="2" id="KW-0804">Transcription</keyword>
<dbReference type="InterPro" id="IPR050274">
    <property type="entry name" value="Nuclear_hormone_rcpt_NR2"/>
</dbReference>
<sequence length="390" mass="44142">MPNWPLKTLPPPSEEEFEQIRKGMRPGFPREPERKNWFFFDIMSSVEWAKTFSVLHKLNRKDQVILLKSVILHCFNATQAFFSYEHKSNTIIHPDGTVPTFHTSFFSLLDEKTAELPSKDVIIVAGDLNGHVGATKDGCSCHGGFGNGSGNADDERILDYAESQSLTIVNTIFRKRDPHLISYYSGSTKTQIDFVLVKDRDRSIVTDVTIVPYEMITPQHRPLICTIKIALPGRSRSNDAKIPEHFKSKIYRAVVRPVAMYGTECWSATKEAETRLSVTKTKMLHRTAGVTLMGRIRNDAIRQKFGVAPIADKITSAVLAGQKNLNRTSSTTDNNPFGNNFFKLAIDPFIRHKIDKKEYVLLKALMLCNASEFPLLLQMKILDFCKKEIC</sequence>
<feature type="domain" description="NR LBD" evidence="4">
    <location>
        <begin position="2"/>
        <end position="390"/>
    </location>
</feature>
<keyword evidence="1" id="KW-0805">Transcription regulation</keyword>
<dbReference type="WBParaSite" id="HPBE_0001246801-mRNA-1">
    <property type="protein sequence ID" value="HPBE_0001246801-mRNA-1"/>
    <property type="gene ID" value="HPBE_0001246801"/>
</dbReference>
<dbReference type="Proteomes" id="UP000050761">
    <property type="component" value="Unassembled WGS sequence"/>
</dbReference>
<evidence type="ECO:0000256" key="2">
    <source>
        <dbReference type="ARBA" id="ARBA00023163"/>
    </source>
</evidence>
<organism evidence="5">
    <name type="scientific">Heligmosomoides polygyrus</name>
    <name type="common">Parasitic roundworm</name>
    <dbReference type="NCBI Taxonomy" id="6339"/>
    <lineage>
        <taxon>Eukaryota</taxon>
        <taxon>Metazoa</taxon>
        <taxon>Ecdysozoa</taxon>
        <taxon>Nematoda</taxon>
        <taxon>Chromadorea</taxon>
        <taxon>Rhabditida</taxon>
        <taxon>Rhabditina</taxon>
        <taxon>Rhabditomorpha</taxon>
        <taxon>Strongyloidea</taxon>
        <taxon>Heligmosomidae</taxon>
        <taxon>Heligmosomoides</taxon>
    </lineage>
</organism>
<dbReference type="Pfam" id="PF00104">
    <property type="entry name" value="Hormone_recep"/>
    <property type="match status" value="1"/>
</dbReference>
<dbReference type="InterPro" id="IPR000536">
    <property type="entry name" value="Nucl_hrmn_rcpt_lig-bd"/>
</dbReference>
<evidence type="ECO:0000313" key="6">
    <source>
        <dbReference type="Proteomes" id="UP000050761"/>
    </source>
</evidence>
<keyword evidence="3" id="KW-0675">Receptor</keyword>
<reference evidence="5 6" key="1">
    <citation type="submission" date="2018-11" db="EMBL/GenBank/DDBJ databases">
        <authorList>
            <consortium name="Pathogen Informatics"/>
        </authorList>
    </citation>
    <scope>NUCLEOTIDE SEQUENCE [LARGE SCALE GENOMIC DNA]</scope>
</reference>
<gene>
    <name evidence="5" type="ORF">HPBE_LOCUS12469</name>
</gene>
<keyword evidence="6" id="KW-1185">Reference proteome</keyword>
<name>A0A3P7YW76_HELPZ</name>
<dbReference type="AlphaFoldDB" id="A0A3P7YW76"/>
<dbReference type="Gene3D" id="3.60.10.10">
    <property type="entry name" value="Endonuclease/exonuclease/phosphatase"/>
    <property type="match status" value="1"/>
</dbReference>
<dbReference type="InterPro" id="IPR035500">
    <property type="entry name" value="NHR-like_dom_sf"/>
</dbReference>
<proteinExistence type="predicted"/>
<dbReference type="InterPro" id="IPR036691">
    <property type="entry name" value="Endo/exonu/phosph_ase_sf"/>
</dbReference>
<dbReference type="PROSITE" id="PS51843">
    <property type="entry name" value="NR_LBD"/>
    <property type="match status" value="1"/>
</dbReference>
<dbReference type="SUPFAM" id="SSF56219">
    <property type="entry name" value="DNase I-like"/>
    <property type="match status" value="1"/>
</dbReference>
<evidence type="ECO:0000313" key="5">
    <source>
        <dbReference type="EMBL" id="VDO92280.1"/>
    </source>
</evidence>
<reference evidence="7" key="2">
    <citation type="submission" date="2019-09" db="UniProtKB">
        <authorList>
            <consortium name="WormBaseParasite"/>
        </authorList>
    </citation>
    <scope>IDENTIFICATION</scope>
</reference>
<evidence type="ECO:0000259" key="4">
    <source>
        <dbReference type="PROSITE" id="PS51843"/>
    </source>
</evidence>
<evidence type="ECO:0000256" key="3">
    <source>
        <dbReference type="ARBA" id="ARBA00023170"/>
    </source>
</evidence>
<protein>
    <submittedName>
        <fullName evidence="7">NR LBD domain-containing protein</fullName>
    </submittedName>
</protein>
<dbReference type="PANTHER" id="PTHR24083">
    <property type="entry name" value="NUCLEAR HORMONE RECEPTOR"/>
    <property type="match status" value="1"/>
</dbReference>
<dbReference type="EMBL" id="UZAH01027511">
    <property type="protein sequence ID" value="VDO92280.1"/>
    <property type="molecule type" value="Genomic_DNA"/>
</dbReference>
<dbReference type="SUPFAM" id="SSF48508">
    <property type="entry name" value="Nuclear receptor ligand-binding domain"/>
    <property type="match status" value="2"/>
</dbReference>
<dbReference type="OrthoDB" id="9984314at2759"/>
<evidence type="ECO:0000313" key="7">
    <source>
        <dbReference type="WBParaSite" id="HPBE_0001246801-mRNA-1"/>
    </source>
</evidence>
<evidence type="ECO:0000256" key="1">
    <source>
        <dbReference type="ARBA" id="ARBA00023015"/>
    </source>
</evidence>